<evidence type="ECO:0000313" key="1">
    <source>
        <dbReference type="EMBL" id="MBW4547432.1"/>
    </source>
</evidence>
<evidence type="ECO:0000313" key="2">
    <source>
        <dbReference type="Proteomes" id="UP000753908"/>
    </source>
</evidence>
<proteinExistence type="predicted"/>
<sequence length="185" mass="21182">MPKNQPLPKYLARNSHAYQEALDDFGITDLLEKLSHFKDANFEAQWLHLEPEELDSLAAILIQQLTNSLNGKLIGSYLNTIRHGNSDVFFSPISLEFPSSVSLPSGFPDSAQIPRFLYGDKVRLVPVSSEPEWGVVIGRFYSYACHRCHWMWRYILWLDNASFSASWVAVSTAWEEDLQPYVEEV</sequence>
<reference evidence="1" key="2">
    <citation type="journal article" date="2022" name="Microbiol. Resour. Announc.">
        <title>Metagenome Sequencing to Explore Phylogenomics of Terrestrial Cyanobacteria.</title>
        <authorList>
            <person name="Ward R.D."/>
            <person name="Stajich J.E."/>
            <person name="Johansen J.R."/>
            <person name="Huntemann M."/>
            <person name="Clum A."/>
            <person name="Foster B."/>
            <person name="Foster B."/>
            <person name="Roux S."/>
            <person name="Palaniappan K."/>
            <person name="Varghese N."/>
            <person name="Mukherjee S."/>
            <person name="Reddy T.B.K."/>
            <person name="Daum C."/>
            <person name="Copeland A."/>
            <person name="Chen I.A."/>
            <person name="Ivanova N.N."/>
            <person name="Kyrpides N.C."/>
            <person name="Shapiro N."/>
            <person name="Eloe-Fadrosh E.A."/>
            <person name="Pietrasiak N."/>
        </authorList>
    </citation>
    <scope>NUCLEOTIDE SEQUENCE</scope>
    <source>
        <strain evidence="1">CPER-KK1</strain>
    </source>
</reference>
<dbReference type="EMBL" id="JAHHIF010000041">
    <property type="protein sequence ID" value="MBW4547432.1"/>
    <property type="molecule type" value="Genomic_DNA"/>
</dbReference>
<gene>
    <name evidence="1" type="ORF">KME25_23770</name>
</gene>
<organism evidence="1 2">
    <name type="scientific">Symplocastrum torsivum CPER-KK1</name>
    <dbReference type="NCBI Taxonomy" id="450513"/>
    <lineage>
        <taxon>Bacteria</taxon>
        <taxon>Bacillati</taxon>
        <taxon>Cyanobacteriota</taxon>
        <taxon>Cyanophyceae</taxon>
        <taxon>Oscillatoriophycideae</taxon>
        <taxon>Oscillatoriales</taxon>
        <taxon>Microcoleaceae</taxon>
        <taxon>Symplocastrum</taxon>
    </lineage>
</organism>
<comment type="caution">
    <text evidence="1">The sequence shown here is derived from an EMBL/GenBank/DDBJ whole genome shotgun (WGS) entry which is preliminary data.</text>
</comment>
<accession>A0A951PPH1</accession>
<dbReference type="AlphaFoldDB" id="A0A951PPH1"/>
<reference evidence="1" key="1">
    <citation type="submission" date="2021-05" db="EMBL/GenBank/DDBJ databases">
        <authorList>
            <person name="Pietrasiak N."/>
            <person name="Ward R."/>
            <person name="Stajich J.E."/>
            <person name="Kurbessoian T."/>
        </authorList>
    </citation>
    <scope>NUCLEOTIDE SEQUENCE</scope>
    <source>
        <strain evidence="1">CPER-KK1</strain>
    </source>
</reference>
<protein>
    <submittedName>
        <fullName evidence="1">Uncharacterized protein</fullName>
    </submittedName>
</protein>
<name>A0A951PPH1_9CYAN</name>
<dbReference type="Proteomes" id="UP000753908">
    <property type="component" value="Unassembled WGS sequence"/>
</dbReference>